<sequence>MLLSFCLGVYRTGFGLLSTRKYLDVSGLNSDSCFFLFVRYGCVLR</sequence>
<dbReference type="AlphaFoldDB" id="A0A2P2N9R1"/>
<protein>
    <submittedName>
        <fullName evidence="1">Uncharacterized protein</fullName>
    </submittedName>
</protein>
<dbReference type="EMBL" id="GGEC01058744">
    <property type="protein sequence ID" value="MBX39228.1"/>
    <property type="molecule type" value="Transcribed_RNA"/>
</dbReference>
<proteinExistence type="predicted"/>
<accession>A0A2P2N9R1</accession>
<reference evidence="1" key="1">
    <citation type="submission" date="2018-02" db="EMBL/GenBank/DDBJ databases">
        <title>Rhizophora mucronata_Transcriptome.</title>
        <authorList>
            <person name="Meera S.P."/>
            <person name="Sreeshan A."/>
            <person name="Augustine A."/>
        </authorList>
    </citation>
    <scope>NUCLEOTIDE SEQUENCE</scope>
    <source>
        <tissue evidence="1">Leaf</tissue>
    </source>
</reference>
<organism evidence="1">
    <name type="scientific">Rhizophora mucronata</name>
    <name type="common">Asiatic mangrove</name>
    <dbReference type="NCBI Taxonomy" id="61149"/>
    <lineage>
        <taxon>Eukaryota</taxon>
        <taxon>Viridiplantae</taxon>
        <taxon>Streptophyta</taxon>
        <taxon>Embryophyta</taxon>
        <taxon>Tracheophyta</taxon>
        <taxon>Spermatophyta</taxon>
        <taxon>Magnoliopsida</taxon>
        <taxon>eudicotyledons</taxon>
        <taxon>Gunneridae</taxon>
        <taxon>Pentapetalae</taxon>
        <taxon>rosids</taxon>
        <taxon>fabids</taxon>
        <taxon>Malpighiales</taxon>
        <taxon>Rhizophoraceae</taxon>
        <taxon>Rhizophora</taxon>
    </lineage>
</organism>
<name>A0A2P2N9R1_RHIMU</name>
<evidence type="ECO:0000313" key="1">
    <source>
        <dbReference type="EMBL" id="MBX39228.1"/>
    </source>
</evidence>